<evidence type="ECO:0000256" key="2">
    <source>
        <dbReference type="ARBA" id="ARBA00007524"/>
    </source>
</evidence>
<reference evidence="8" key="1">
    <citation type="submission" date="2023-05" db="EMBL/GenBank/DDBJ databases">
        <title>Sedimentitalea sp. nov. JM2-8.</title>
        <authorList>
            <person name="Huang J."/>
        </authorList>
    </citation>
    <scope>NUCLEOTIDE SEQUENCE [LARGE SCALE GENOMIC DNA]</scope>
    <source>
        <strain evidence="8">KHS03</strain>
    </source>
</reference>
<feature type="transmembrane region" description="Helical" evidence="6">
    <location>
        <begin position="6"/>
        <end position="23"/>
    </location>
</feature>
<keyword evidence="5 6" id="KW-0472">Membrane</keyword>
<dbReference type="RefSeq" id="WP_316781913.1">
    <property type="nucleotide sequence ID" value="NZ_JASMWN010000027.1"/>
</dbReference>
<gene>
    <name evidence="7" type="ORF">QO231_22775</name>
</gene>
<evidence type="ECO:0000256" key="3">
    <source>
        <dbReference type="ARBA" id="ARBA00022692"/>
    </source>
</evidence>
<dbReference type="EMBL" id="JASMWN010000027">
    <property type="protein sequence ID" value="MDU9006667.1"/>
    <property type="molecule type" value="Genomic_DNA"/>
</dbReference>
<proteinExistence type="inferred from homology"/>
<dbReference type="PANTHER" id="PTHR10057">
    <property type="entry name" value="PERIPHERAL-TYPE BENZODIAZEPINE RECEPTOR"/>
    <property type="match status" value="1"/>
</dbReference>
<name>A0ABU3VKF1_9RHOB</name>
<evidence type="ECO:0000313" key="8">
    <source>
        <dbReference type="Proteomes" id="UP001255416"/>
    </source>
</evidence>
<evidence type="ECO:0000256" key="5">
    <source>
        <dbReference type="ARBA" id="ARBA00023136"/>
    </source>
</evidence>
<keyword evidence="8" id="KW-1185">Reference proteome</keyword>
<sequence>MEWVYFAIFLTSCFVAGATGGMFPPGQWYDELNKPSWTPPNVVFPLVWTTLYIFMAAAGALAAISPDNSLALALWSLQIVTNMLWTPVFFGLRKLKAGLFVLVCLWISVAAAMIALWQVDWRAGLLFFPYLIWVTIAGALNLAVVRLNPEYTS</sequence>
<dbReference type="Proteomes" id="UP001255416">
    <property type="component" value="Unassembled WGS sequence"/>
</dbReference>
<protein>
    <submittedName>
        <fullName evidence="7">TspO/MBR family protein</fullName>
    </submittedName>
</protein>
<evidence type="ECO:0000256" key="1">
    <source>
        <dbReference type="ARBA" id="ARBA00004141"/>
    </source>
</evidence>
<dbReference type="Gene3D" id="1.20.1260.100">
    <property type="entry name" value="TspO/MBR protein"/>
    <property type="match status" value="1"/>
</dbReference>
<evidence type="ECO:0000256" key="6">
    <source>
        <dbReference type="SAM" id="Phobius"/>
    </source>
</evidence>
<evidence type="ECO:0000256" key="4">
    <source>
        <dbReference type="ARBA" id="ARBA00022989"/>
    </source>
</evidence>
<feature type="transmembrane region" description="Helical" evidence="6">
    <location>
        <begin position="70"/>
        <end position="92"/>
    </location>
</feature>
<evidence type="ECO:0000313" key="7">
    <source>
        <dbReference type="EMBL" id="MDU9006667.1"/>
    </source>
</evidence>
<accession>A0ABU3VKF1</accession>
<organism evidence="7 8">
    <name type="scientific">Sedimentitalea todarodis</name>
    <dbReference type="NCBI Taxonomy" id="1631240"/>
    <lineage>
        <taxon>Bacteria</taxon>
        <taxon>Pseudomonadati</taxon>
        <taxon>Pseudomonadota</taxon>
        <taxon>Alphaproteobacteria</taxon>
        <taxon>Rhodobacterales</taxon>
        <taxon>Paracoccaceae</taxon>
        <taxon>Sedimentitalea</taxon>
    </lineage>
</organism>
<keyword evidence="3 6" id="KW-0812">Transmembrane</keyword>
<comment type="similarity">
    <text evidence="2">Belongs to the TspO/BZRP family.</text>
</comment>
<dbReference type="PANTHER" id="PTHR10057:SF0">
    <property type="entry name" value="TRANSLOCATOR PROTEIN"/>
    <property type="match status" value="1"/>
</dbReference>
<comment type="subcellular location">
    <subcellularLocation>
        <location evidence="1">Membrane</location>
        <topology evidence="1">Multi-pass membrane protein</topology>
    </subcellularLocation>
</comment>
<dbReference type="Pfam" id="PF03073">
    <property type="entry name" value="TspO_MBR"/>
    <property type="match status" value="1"/>
</dbReference>
<keyword evidence="4 6" id="KW-1133">Transmembrane helix</keyword>
<feature type="transmembrane region" description="Helical" evidence="6">
    <location>
        <begin position="125"/>
        <end position="145"/>
    </location>
</feature>
<feature type="transmembrane region" description="Helical" evidence="6">
    <location>
        <begin position="43"/>
        <end position="64"/>
    </location>
</feature>
<dbReference type="InterPro" id="IPR038330">
    <property type="entry name" value="TspO/MBR-related_sf"/>
</dbReference>
<comment type="caution">
    <text evidence="7">The sequence shown here is derived from an EMBL/GenBank/DDBJ whole genome shotgun (WGS) entry which is preliminary data.</text>
</comment>
<dbReference type="PIRSF" id="PIRSF005859">
    <property type="entry name" value="PBR"/>
    <property type="match status" value="1"/>
</dbReference>
<dbReference type="NCBIfam" id="NF047825">
    <property type="entry name" value="T-richsensTspOAlph"/>
    <property type="match status" value="1"/>
</dbReference>
<dbReference type="CDD" id="cd15904">
    <property type="entry name" value="TSPO_MBR"/>
    <property type="match status" value="1"/>
</dbReference>
<dbReference type="InterPro" id="IPR004307">
    <property type="entry name" value="TspO_MBR"/>
</dbReference>
<feature type="transmembrane region" description="Helical" evidence="6">
    <location>
        <begin position="99"/>
        <end position="119"/>
    </location>
</feature>